<gene>
    <name evidence="2" type="ORF">D9758_016078</name>
</gene>
<dbReference type="Pfam" id="PF01222">
    <property type="entry name" value="ERG4_ERG24"/>
    <property type="match status" value="1"/>
</dbReference>
<organism evidence="2 3">
    <name type="scientific">Tetrapyrgos nigripes</name>
    <dbReference type="NCBI Taxonomy" id="182062"/>
    <lineage>
        <taxon>Eukaryota</taxon>
        <taxon>Fungi</taxon>
        <taxon>Dikarya</taxon>
        <taxon>Basidiomycota</taxon>
        <taxon>Agaricomycotina</taxon>
        <taxon>Agaricomycetes</taxon>
        <taxon>Agaricomycetidae</taxon>
        <taxon>Agaricales</taxon>
        <taxon>Marasmiineae</taxon>
        <taxon>Marasmiaceae</taxon>
        <taxon>Tetrapyrgos</taxon>
    </lineage>
</organism>
<keyword evidence="1" id="KW-0472">Membrane</keyword>
<proteinExistence type="predicted"/>
<dbReference type="Gene3D" id="1.20.120.1630">
    <property type="match status" value="1"/>
</dbReference>
<name>A0A8H5C3T1_9AGAR</name>
<keyword evidence="3" id="KW-1185">Reference proteome</keyword>
<dbReference type="OrthoDB" id="422086at2759"/>
<dbReference type="InterPro" id="IPR001171">
    <property type="entry name" value="ERG24_DHCR-like"/>
</dbReference>
<feature type="transmembrane region" description="Helical" evidence="1">
    <location>
        <begin position="90"/>
        <end position="118"/>
    </location>
</feature>
<comment type="caution">
    <text evidence="2">The sequence shown here is derived from an EMBL/GenBank/DDBJ whole genome shotgun (WGS) entry which is preliminary data.</text>
</comment>
<dbReference type="GO" id="GO:0016628">
    <property type="term" value="F:oxidoreductase activity, acting on the CH-CH group of donors, NAD or NADP as acceptor"/>
    <property type="evidence" value="ECO:0007669"/>
    <property type="project" value="InterPro"/>
</dbReference>
<sequence length="150" mass="17354">MSKYFPVIVFMMEALVVQFSEFIPPDIQSYLMANEHKLITTGPYSIIRHPSHAGSCLCLIGVLVTWGSKRSLVRTLFEEWMYGDKQLRGVASVVGLMAIVVLVAWTCNFFMIIMILLGRKKEDQLMEKEFGNQWIEWKKSVPYKLVPRVY</sequence>
<dbReference type="GO" id="GO:0016020">
    <property type="term" value="C:membrane"/>
    <property type="evidence" value="ECO:0007669"/>
    <property type="project" value="InterPro"/>
</dbReference>
<protein>
    <recommendedName>
        <fullName evidence="4">Protein-S-isoprenylcysteine O-methyltransferase</fullName>
    </recommendedName>
</protein>
<dbReference type="GO" id="GO:0016126">
    <property type="term" value="P:sterol biosynthetic process"/>
    <property type="evidence" value="ECO:0007669"/>
    <property type="project" value="InterPro"/>
</dbReference>
<dbReference type="EMBL" id="JAACJM010000269">
    <property type="protein sequence ID" value="KAF5334111.1"/>
    <property type="molecule type" value="Genomic_DNA"/>
</dbReference>
<dbReference type="AlphaFoldDB" id="A0A8H5C3T1"/>
<accession>A0A8H5C3T1</accession>
<evidence type="ECO:0008006" key="4">
    <source>
        <dbReference type="Google" id="ProtNLM"/>
    </source>
</evidence>
<reference evidence="2 3" key="1">
    <citation type="journal article" date="2020" name="ISME J.">
        <title>Uncovering the hidden diversity of litter-decomposition mechanisms in mushroom-forming fungi.</title>
        <authorList>
            <person name="Floudas D."/>
            <person name="Bentzer J."/>
            <person name="Ahren D."/>
            <person name="Johansson T."/>
            <person name="Persson P."/>
            <person name="Tunlid A."/>
        </authorList>
    </citation>
    <scope>NUCLEOTIDE SEQUENCE [LARGE SCALE GENOMIC DNA]</scope>
    <source>
        <strain evidence="2 3">CBS 291.85</strain>
    </source>
</reference>
<dbReference type="Proteomes" id="UP000559256">
    <property type="component" value="Unassembled WGS sequence"/>
</dbReference>
<keyword evidence="1" id="KW-1133">Transmembrane helix</keyword>
<evidence type="ECO:0000256" key="1">
    <source>
        <dbReference type="SAM" id="Phobius"/>
    </source>
</evidence>
<keyword evidence="1" id="KW-0812">Transmembrane</keyword>
<evidence type="ECO:0000313" key="2">
    <source>
        <dbReference type="EMBL" id="KAF5334111.1"/>
    </source>
</evidence>
<evidence type="ECO:0000313" key="3">
    <source>
        <dbReference type="Proteomes" id="UP000559256"/>
    </source>
</evidence>